<evidence type="ECO:0000256" key="2">
    <source>
        <dbReference type="ARBA" id="ARBA00009918"/>
    </source>
</evidence>
<dbReference type="Pfam" id="PF07915">
    <property type="entry name" value="PRKCSH"/>
    <property type="match status" value="1"/>
</dbReference>
<accession>A0A8T2TG05</accession>
<proteinExistence type="inferred from homology"/>
<reference evidence="11" key="1">
    <citation type="submission" date="2021-08" db="EMBL/GenBank/DDBJ databases">
        <title>WGS assembly of Ceratopteris richardii.</title>
        <authorList>
            <person name="Marchant D.B."/>
            <person name="Chen G."/>
            <person name="Jenkins J."/>
            <person name="Shu S."/>
            <person name="Leebens-Mack J."/>
            <person name="Grimwood J."/>
            <person name="Schmutz J."/>
            <person name="Soltis P."/>
            <person name="Soltis D."/>
            <person name="Chen Z.-H."/>
        </authorList>
    </citation>
    <scope>NUCLEOTIDE SEQUENCE</scope>
    <source>
        <strain evidence="11">Whitten #5841</strain>
        <tissue evidence="11">Leaf</tissue>
    </source>
</reference>
<keyword evidence="5" id="KW-0430">Lectin</keyword>
<feature type="domain" description="MRH" evidence="10">
    <location>
        <begin position="124"/>
        <end position="250"/>
    </location>
</feature>
<comment type="subcellular location">
    <subcellularLocation>
        <location evidence="1">Endoplasmic reticulum</location>
    </subcellularLocation>
</comment>
<dbReference type="OMA" id="TIYCIPE"/>
<sequence length="294" mass="33801">MAVDLSQLRLLLIFLTAFSQYKIEVEADVFPSNAALLGFVQSHQDSRFEVKYHPPGSHIHREPDQEVVLMIDGDKRKFECVLPRETEPQDYKDETLQQNTSSVSLMTDRRVTKTPDELLAVLKDQCLRRDEGWWRYELCYHGKLRQMHIENGKLVQEFVLGTYDSDATADFHKNLSDVSLQKDHRSKNAAQRYHSHIYSNGTLCDLTNEPRETEVRFVCSDTGVNMISSITEVATCKYMLILSTPILCKHPLFQQERPQFKVINCEEISSSSEVSNDADLEIDSLVPSENIKEL</sequence>
<dbReference type="GO" id="GO:0030968">
    <property type="term" value="P:endoplasmic reticulum unfolded protein response"/>
    <property type="evidence" value="ECO:0007669"/>
    <property type="project" value="InterPro"/>
</dbReference>
<gene>
    <name evidence="11" type="ORF">KP509_13G096800</name>
</gene>
<comment type="caution">
    <text evidence="11">The sequence shown here is derived from an EMBL/GenBank/DDBJ whole genome shotgun (WGS) entry which is preliminary data.</text>
</comment>
<dbReference type="AlphaFoldDB" id="A0A8T2TG05"/>
<keyword evidence="8" id="KW-0325">Glycoprotein</keyword>
<dbReference type="PANTHER" id="PTHR15414:SF0">
    <property type="entry name" value="ENDOPLASMIC RETICULUM LECTIN 1"/>
    <property type="match status" value="1"/>
</dbReference>
<dbReference type="GO" id="GO:0030246">
    <property type="term" value="F:carbohydrate binding"/>
    <property type="evidence" value="ECO:0007669"/>
    <property type="project" value="UniProtKB-KW"/>
</dbReference>
<evidence type="ECO:0000256" key="7">
    <source>
        <dbReference type="ARBA" id="ARBA00023157"/>
    </source>
</evidence>
<dbReference type="SUPFAM" id="SSF50911">
    <property type="entry name" value="Mannose 6-phosphate receptor domain"/>
    <property type="match status" value="1"/>
</dbReference>
<organism evidence="11 12">
    <name type="scientific">Ceratopteris richardii</name>
    <name type="common">Triangle waterfern</name>
    <dbReference type="NCBI Taxonomy" id="49495"/>
    <lineage>
        <taxon>Eukaryota</taxon>
        <taxon>Viridiplantae</taxon>
        <taxon>Streptophyta</taxon>
        <taxon>Embryophyta</taxon>
        <taxon>Tracheophyta</taxon>
        <taxon>Polypodiopsida</taxon>
        <taxon>Polypodiidae</taxon>
        <taxon>Polypodiales</taxon>
        <taxon>Pteridineae</taxon>
        <taxon>Pteridaceae</taxon>
        <taxon>Parkerioideae</taxon>
        <taxon>Ceratopteris</taxon>
    </lineage>
</organism>
<dbReference type="OrthoDB" id="448954at2759"/>
<keyword evidence="7" id="KW-1015">Disulfide bond</keyword>
<evidence type="ECO:0000256" key="3">
    <source>
        <dbReference type="ARBA" id="ARBA00018727"/>
    </source>
</evidence>
<dbReference type="FunFam" id="2.70.130.10:FF:000021">
    <property type="entry name" value="Protein OS-9 homolog"/>
    <property type="match status" value="1"/>
</dbReference>
<keyword evidence="12" id="KW-1185">Reference proteome</keyword>
<evidence type="ECO:0000256" key="1">
    <source>
        <dbReference type="ARBA" id="ARBA00004240"/>
    </source>
</evidence>
<dbReference type="EMBL" id="CM035418">
    <property type="protein sequence ID" value="KAH7422207.1"/>
    <property type="molecule type" value="Genomic_DNA"/>
</dbReference>
<evidence type="ECO:0000256" key="6">
    <source>
        <dbReference type="ARBA" id="ARBA00022824"/>
    </source>
</evidence>
<dbReference type="InterPro" id="IPR045149">
    <property type="entry name" value="OS-9-like"/>
</dbReference>
<evidence type="ECO:0000256" key="5">
    <source>
        <dbReference type="ARBA" id="ARBA00022734"/>
    </source>
</evidence>
<feature type="chain" id="PRO_5035753339" description="Protein OS-9 homolog" evidence="9">
    <location>
        <begin position="28"/>
        <end position="294"/>
    </location>
</feature>
<evidence type="ECO:0000313" key="11">
    <source>
        <dbReference type="EMBL" id="KAH7422207.1"/>
    </source>
</evidence>
<protein>
    <recommendedName>
        <fullName evidence="3">Protein OS-9 homolog</fullName>
    </recommendedName>
</protein>
<evidence type="ECO:0000313" key="12">
    <source>
        <dbReference type="Proteomes" id="UP000825935"/>
    </source>
</evidence>
<keyword evidence="6" id="KW-0256">Endoplasmic reticulum</keyword>
<dbReference type="GO" id="GO:0005788">
    <property type="term" value="C:endoplasmic reticulum lumen"/>
    <property type="evidence" value="ECO:0007669"/>
    <property type="project" value="TreeGrafter"/>
</dbReference>
<evidence type="ECO:0000256" key="8">
    <source>
        <dbReference type="ARBA" id="ARBA00023180"/>
    </source>
</evidence>
<name>A0A8T2TG05_CERRI</name>
<dbReference type="Gene3D" id="2.70.130.10">
    <property type="entry name" value="Mannose-6-phosphate receptor binding domain"/>
    <property type="match status" value="1"/>
</dbReference>
<feature type="signal peptide" evidence="9">
    <location>
        <begin position="1"/>
        <end position="27"/>
    </location>
</feature>
<dbReference type="GO" id="GO:0030970">
    <property type="term" value="P:retrograde protein transport, ER to cytosol"/>
    <property type="evidence" value="ECO:0007669"/>
    <property type="project" value="TreeGrafter"/>
</dbReference>
<keyword evidence="4 9" id="KW-0732">Signal</keyword>
<dbReference type="InterPro" id="IPR009011">
    <property type="entry name" value="Man6P_isomerase_rcpt-bd_dom_sf"/>
</dbReference>
<dbReference type="InterPro" id="IPR044865">
    <property type="entry name" value="MRH_dom"/>
</dbReference>
<dbReference type="PANTHER" id="PTHR15414">
    <property type="entry name" value="OS-9-RELATED"/>
    <property type="match status" value="1"/>
</dbReference>
<evidence type="ECO:0000256" key="9">
    <source>
        <dbReference type="SAM" id="SignalP"/>
    </source>
</evidence>
<comment type="similarity">
    <text evidence="2">Belongs to the OS-9 family.</text>
</comment>
<dbReference type="PROSITE" id="PS51914">
    <property type="entry name" value="MRH"/>
    <property type="match status" value="1"/>
</dbReference>
<evidence type="ECO:0000259" key="10">
    <source>
        <dbReference type="PROSITE" id="PS51914"/>
    </source>
</evidence>
<evidence type="ECO:0000256" key="4">
    <source>
        <dbReference type="ARBA" id="ARBA00022729"/>
    </source>
</evidence>
<dbReference type="InterPro" id="IPR012913">
    <property type="entry name" value="OS9-like_dom"/>
</dbReference>
<dbReference type="Proteomes" id="UP000825935">
    <property type="component" value="Chromosome 13"/>
</dbReference>